<dbReference type="OrthoDB" id="6414685at2759"/>
<protein>
    <submittedName>
        <fullName evidence="3">MPN domain-containing protein</fullName>
    </submittedName>
</protein>
<name>A0A087T0Z6_STEMI</name>
<feature type="compositionally biased region" description="Polar residues" evidence="1">
    <location>
        <begin position="147"/>
        <end position="160"/>
    </location>
</feature>
<keyword evidence="4" id="KW-1185">Reference proteome</keyword>
<feature type="region of interest" description="Disordered" evidence="1">
    <location>
        <begin position="144"/>
        <end position="212"/>
    </location>
</feature>
<dbReference type="InterPro" id="IPR040843">
    <property type="entry name" value="RAMA"/>
</dbReference>
<evidence type="ECO:0000313" key="4">
    <source>
        <dbReference type="Proteomes" id="UP000054359"/>
    </source>
</evidence>
<feature type="compositionally biased region" description="Acidic residues" evidence="1">
    <location>
        <begin position="23"/>
        <end position="37"/>
    </location>
</feature>
<dbReference type="AlphaFoldDB" id="A0A087T0Z6"/>
<dbReference type="STRING" id="407821.A0A087T0Z6"/>
<dbReference type="EMBL" id="KK112888">
    <property type="protein sequence ID" value="KFM58785.1"/>
    <property type="molecule type" value="Genomic_DNA"/>
</dbReference>
<evidence type="ECO:0000256" key="1">
    <source>
        <dbReference type="SAM" id="MobiDB-lite"/>
    </source>
</evidence>
<feature type="domain" description="RAMA" evidence="2">
    <location>
        <begin position="38"/>
        <end position="143"/>
    </location>
</feature>
<proteinExistence type="predicted"/>
<feature type="non-terminal residue" evidence="3">
    <location>
        <position position="212"/>
    </location>
</feature>
<dbReference type="OMA" id="GIHTEHA"/>
<feature type="region of interest" description="Disordered" evidence="1">
    <location>
        <begin position="1"/>
        <end position="47"/>
    </location>
</feature>
<sequence>MATPNSKSDDMMEEEDARGHSGEEEEEEGEGGVDSLEEMQKRRSIQSGRGVTLSMLMSDGILEAGEGFLTIDYLGAKFVGDLLPGGKIRAQETQKIFSSPSSWAIHCKKLLNPDKKSGCGWSSMRYKGKKLDTYKNLWFRKHKQQEQENNALSSPSTSGLSGKGLSHGDHGEDDKKSTTAKKWDIDKMQNLVPRPRPTPQKRIIVPHTVLGN</sequence>
<evidence type="ECO:0000259" key="2">
    <source>
        <dbReference type="Pfam" id="PF18755"/>
    </source>
</evidence>
<organism evidence="3 4">
    <name type="scientific">Stegodyphus mimosarum</name>
    <name type="common">African social velvet spider</name>
    <dbReference type="NCBI Taxonomy" id="407821"/>
    <lineage>
        <taxon>Eukaryota</taxon>
        <taxon>Metazoa</taxon>
        <taxon>Ecdysozoa</taxon>
        <taxon>Arthropoda</taxon>
        <taxon>Chelicerata</taxon>
        <taxon>Arachnida</taxon>
        <taxon>Araneae</taxon>
        <taxon>Araneomorphae</taxon>
        <taxon>Entelegynae</taxon>
        <taxon>Eresoidea</taxon>
        <taxon>Eresidae</taxon>
        <taxon>Stegodyphus</taxon>
    </lineage>
</organism>
<feature type="compositionally biased region" description="Basic and acidic residues" evidence="1">
    <location>
        <begin position="166"/>
        <end position="187"/>
    </location>
</feature>
<gene>
    <name evidence="3" type="ORF">X975_21913</name>
</gene>
<dbReference type="Pfam" id="PF18755">
    <property type="entry name" value="RAMA"/>
    <property type="match status" value="1"/>
</dbReference>
<accession>A0A087T0Z6</accession>
<reference evidence="3 4" key="1">
    <citation type="submission" date="2013-11" db="EMBL/GenBank/DDBJ databases">
        <title>Genome sequencing of Stegodyphus mimosarum.</title>
        <authorList>
            <person name="Bechsgaard J."/>
        </authorList>
    </citation>
    <scope>NUCLEOTIDE SEQUENCE [LARGE SCALE GENOMIC DNA]</scope>
</reference>
<evidence type="ECO:0000313" key="3">
    <source>
        <dbReference type="EMBL" id="KFM58785.1"/>
    </source>
</evidence>
<dbReference type="Proteomes" id="UP000054359">
    <property type="component" value="Unassembled WGS sequence"/>
</dbReference>